<dbReference type="InterPro" id="IPR050445">
    <property type="entry name" value="Bact_polysacc_biosynth/exp"/>
</dbReference>
<comment type="similarity">
    <text evidence="2">Belongs to the CpsC/CapA family.</text>
</comment>
<evidence type="ECO:0000259" key="19">
    <source>
        <dbReference type="Pfam" id="PF13614"/>
    </source>
</evidence>
<keyword evidence="7" id="KW-0997">Cell inner membrane</keyword>
<keyword evidence="9 17" id="KW-0812">Transmembrane</keyword>
<evidence type="ECO:0000256" key="16">
    <source>
        <dbReference type="ARBA" id="ARBA00051245"/>
    </source>
</evidence>
<evidence type="ECO:0000256" key="5">
    <source>
        <dbReference type="ARBA" id="ARBA00011903"/>
    </source>
</evidence>
<dbReference type="InterPro" id="IPR005702">
    <property type="entry name" value="Wzc-like_C"/>
</dbReference>
<dbReference type="EC" id="2.7.10.2" evidence="5"/>
<evidence type="ECO:0000256" key="13">
    <source>
        <dbReference type="ARBA" id="ARBA00022989"/>
    </source>
</evidence>
<dbReference type="GO" id="GO:0005886">
    <property type="term" value="C:plasma membrane"/>
    <property type="evidence" value="ECO:0007669"/>
    <property type="project" value="UniProtKB-SubCell"/>
</dbReference>
<dbReference type="Pfam" id="PF13614">
    <property type="entry name" value="AAA_31"/>
    <property type="match status" value="1"/>
</dbReference>
<dbReference type="Pfam" id="PF02706">
    <property type="entry name" value="Wzz"/>
    <property type="match status" value="1"/>
</dbReference>
<keyword evidence="10" id="KW-0547">Nucleotide-binding</keyword>
<keyword evidence="12" id="KW-0067">ATP-binding</keyword>
<name>A0A4Z0GXY0_9BACI</name>
<comment type="caution">
    <text evidence="20">The sequence shown here is derived from an EMBL/GenBank/DDBJ whole genome shotgun (WGS) entry which is preliminary data.</text>
</comment>
<dbReference type="GO" id="GO:0005524">
    <property type="term" value="F:ATP binding"/>
    <property type="evidence" value="ECO:0007669"/>
    <property type="project" value="UniProtKB-KW"/>
</dbReference>
<evidence type="ECO:0000259" key="18">
    <source>
        <dbReference type="Pfam" id="PF02706"/>
    </source>
</evidence>
<feature type="domain" description="Polysaccharide chain length determinant N-terminal" evidence="18">
    <location>
        <begin position="6"/>
        <end position="93"/>
    </location>
</feature>
<evidence type="ECO:0000256" key="15">
    <source>
        <dbReference type="ARBA" id="ARBA00023137"/>
    </source>
</evidence>
<proteinExistence type="inferred from homology"/>
<evidence type="ECO:0000256" key="12">
    <source>
        <dbReference type="ARBA" id="ARBA00022840"/>
    </source>
</evidence>
<keyword evidence="21" id="KW-1185">Reference proteome</keyword>
<dbReference type="PANTHER" id="PTHR32309:SF13">
    <property type="entry name" value="FERRIC ENTEROBACTIN TRANSPORT PROTEIN FEPE"/>
    <property type="match status" value="1"/>
</dbReference>
<evidence type="ECO:0000256" key="6">
    <source>
        <dbReference type="ARBA" id="ARBA00022475"/>
    </source>
</evidence>
<evidence type="ECO:0000256" key="3">
    <source>
        <dbReference type="ARBA" id="ARBA00007316"/>
    </source>
</evidence>
<feature type="transmembrane region" description="Helical" evidence="17">
    <location>
        <begin position="21"/>
        <end position="43"/>
    </location>
</feature>
<evidence type="ECO:0000256" key="7">
    <source>
        <dbReference type="ARBA" id="ARBA00022519"/>
    </source>
</evidence>
<dbReference type="InterPro" id="IPR025669">
    <property type="entry name" value="AAA_dom"/>
</dbReference>
<comment type="similarity">
    <text evidence="4">Belongs to the etk/wzc family.</text>
</comment>
<dbReference type="Proteomes" id="UP000297982">
    <property type="component" value="Unassembled WGS sequence"/>
</dbReference>
<evidence type="ECO:0000256" key="4">
    <source>
        <dbReference type="ARBA" id="ARBA00008883"/>
    </source>
</evidence>
<sequence>MELNKDQIDLRDFLEAIKKNILYIFLGTLIATFLSAFITYSYMKPVYEAEALLIVHEIPKKDQKLETSDIDAQLKLIPTYKEMMESPMVMDAAGSEAGMTGGELKKHIYISADPSNQILSIRAESNDPRNAAFLANLVAYTAKEEIQSFLTISNISTLSRAEASEEPIRPKPFLNIGIAFILSLFSGCLVVCMSRFFFAKFRSSNEIQSALKVPILGRGLKVNTKPYTLYRSKHDLDESWDTHPLYRKLVARWANTSKPKEGYRKLKTNLVLLNKTKEARAIVITGSTRKDGSTLTSGNLAVSLAQSGKRTVYVDANLYTPAGHLMFNSSNRVGLSSYLAGDSNLDRITQSTFHSNLDILTIGRDIAERADYFTLSQVTALIQDLKRKYEYVIIDCAPTEISADTNLFANQADGCVYVVNYKEGKLSQTLSSFNQLKESGATILGTFVNWYKP</sequence>
<keyword evidence="14 17" id="KW-0472">Membrane</keyword>
<keyword evidence="13 17" id="KW-1133">Transmembrane helix</keyword>
<protein>
    <recommendedName>
        <fullName evidence="5">non-specific protein-tyrosine kinase</fullName>
        <ecNumber evidence="5">2.7.10.2</ecNumber>
    </recommendedName>
</protein>
<feature type="domain" description="AAA" evidence="19">
    <location>
        <begin position="292"/>
        <end position="400"/>
    </location>
</feature>
<dbReference type="GO" id="GO:0004715">
    <property type="term" value="F:non-membrane spanning protein tyrosine kinase activity"/>
    <property type="evidence" value="ECO:0007669"/>
    <property type="project" value="UniProtKB-EC"/>
</dbReference>
<dbReference type="STRING" id="192814.GCA_900166575_02928"/>
<dbReference type="Gene3D" id="3.40.50.300">
    <property type="entry name" value="P-loop containing nucleotide triphosphate hydrolases"/>
    <property type="match status" value="1"/>
</dbReference>
<gene>
    <name evidence="20" type="ORF">E4663_11295</name>
</gene>
<evidence type="ECO:0000256" key="17">
    <source>
        <dbReference type="SAM" id="Phobius"/>
    </source>
</evidence>
<keyword evidence="11 20" id="KW-0418">Kinase</keyword>
<keyword evidence="6" id="KW-1003">Cell membrane</keyword>
<comment type="similarity">
    <text evidence="3">Belongs to the CpsD/CapB family.</text>
</comment>
<dbReference type="EMBL" id="SRJC01000002">
    <property type="protein sequence ID" value="TGB02738.1"/>
    <property type="molecule type" value="Genomic_DNA"/>
</dbReference>
<keyword evidence="8 20" id="KW-0808">Transferase</keyword>
<evidence type="ECO:0000313" key="21">
    <source>
        <dbReference type="Proteomes" id="UP000297982"/>
    </source>
</evidence>
<evidence type="ECO:0000256" key="14">
    <source>
        <dbReference type="ARBA" id="ARBA00023136"/>
    </source>
</evidence>
<dbReference type="AlphaFoldDB" id="A0A4Z0GXY0"/>
<evidence type="ECO:0000256" key="2">
    <source>
        <dbReference type="ARBA" id="ARBA00006683"/>
    </source>
</evidence>
<dbReference type="InterPro" id="IPR027417">
    <property type="entry name" value="P-loop_NTPase"/>
</dbReference>
<evidence type="ECO:0000256" key="10">
    <source>
        <dbReference type="ARBA" id="ARBA00022741"/>
    </source>
</evidence>
<dbReference type="SUPFAM" id="SSF52540">
    <property type="entry name" value="P-loop containing nucleoside triphosphate hydrolases"/>
    <property type="match status" value="1"/>
</dbReference>
<evidence type="ECO:0000256" key="1">
    <source>
        <dbReference type="ARBA" id="ARBA00004429"/>
    </source>
</evidence>
<dbReference type="InterPro" id="IPR003856">
    <property type="entry name" value="LPS_length_determ_N"/>
</dbReference>
<feature type="transmembrane region" description="Helical" evidence="17">
    <location>
        <begin position="173"/>
        <end position="198"/>
    </location>
</feature>
<dbReference type="CDD" id="cd05387">
    <property type="entry name" value="BY-kinase"/>
    <property type="match status" value="1"/>
</dbReference>
<organism evidence="20 21">
    <name type="scientific">Halobacillus salinus</name>
    <dbReference type="NCBI Taxonomy" id="192814"/>
    <lineage>
        <taxon>Bacteria</taxon>
        <taxon>Bacillati</taxon>
        <taxon>Bacillota</taxon>
        <taxon>Bacilli</taxon>
        <taxon>Bacillales</taxon>
        <taxon>Bacillaceae</taxon>
        <taxon>Halobacillus</taxon>
    </lineage>
</organism>
<evidence type="ECO:0000256" key="11">
    <source>
        <dbReference type="ARBA" id="ARBA00022777"/>
    </source>
</evidence>
<dbReference type="PANTHER" id="PTHR32309">
    <property type="entry name" value="TYROSINE-PROTEIN KINASE"/>
    <property type="match status" value="1"/>
</dbReference>
<evidence type="ECO:0000256" key="9">
    <source>
        <dbReference type="ARBA" id="ARBA00022692"/>
    </source>
</evidence>
<accession>A0A4Z0GXY0</accession>
<evidence type="ECO:0000313" key="20">
    <source>
        <dbReference type="EMBL" id="TGB02738.1"/>
    </source>
</evidence>
<keyword evidence="15" id="KW-0829">Tyrosine-protein kinase</keyword>
<evidence type="ECO:0000256" key="8">
    <source>
        <dbReference type="ARBA" id="ARBA00022679"/>
    </source>
</evidence>
<dbReference type="NCBIfam" id="TIGR01007">
    <property type="entry name" value="eps_fam"/>
    <property type="match status" value="1"/>
</dbReference>
<comment type="catalytic activity">
    <reaction evidence="16">
        <text>L-tyrosyl-[protein] + ATP = O-phospho-L-tyrosyl-[protein] + ADP + H(+)</text>
        <dbReference type="Rhea" id="RHEA:10596"/>
        <dbReference type="Rhea" id="RHEA-COMP:10136"/>
        <dbReference type="Rhea" id="RHEA-COMP:20101"/>
        <dbReference type="ChEBI" id="CHEBI:15378"/>
        <dbReference type="ChEBI" id="CHEBI:30616"/>
        <dbReference type="ChEBI" id="CHEBI:46858"/>
        <dbReference type="ChEBI" id="CHEBI:61978"/>
        <dbReference type="ChEBI" id="CHEBI:456216"/>
        <dbReference type="EC" id="2.7.10.2"/>
    </reaction>
</comment>
<reference evidence="20 21" key="1">
    <citation type="journal article" date="2003" name="Int. J. Syst. Evol. Microbiol.">
        <title>Halobacillus salinus sp. nov., isolated from a salt lake on the coast of the East Sea in Korea.</title>
        <authorList>
            <person name="Yoon J.H."/>
            <person name="Kang K.H."/>
            <person name="Park Y.H."/>
        </authorList>
    </citation>
    <scope>NUCLEOTIDE SEQUENCE [LARGE SCALE GENOMIC DNA]</scope>
    <source>
        <strain evidence="20 21">HSL-3</strain>
    </source>
</reference>
<comment type="subcellular location">
    <subcellularLocation>
        <location evidence="1">Cell inner membrane</location>
        <topology evidence="1">Multi-pass membrane protein</topology>
    </subcellularLocation>
</comment>